<dbReference type="EMBL" id="JFZV01000007">
    <property type="protein sequence ID" value="KDN14383.1"/>
    <property type="molecule type" value="Genomic_DNA"/>
</dbReference>
<dbReference type="InterPro" id="IPR053733">
    <property type="entry name" value="Heme_Transport_Util_sf"/>
</dbReference>
<dbReference type="SUPFAM" id="SSF144064">
    <property type="entry name" value="Heme iron utilization protein-like"/>
    <property type="match status" value="1"/>
</dbReference>
<comment type="caution">
    <text evidence="1">The sequence shown here is derived from an EMBL/GenBank/DDBJ whole genome shotgun (WGS) entry which is preliminary data.</text>
</comment>
<evidence type="ECO:0000313" key="2">
    <source>
        <dbReference type="Proteomes" id="UP000027170"/>
    </source>
</evidence>
<evidence type="ECO:0000313" key="1">
    <source>
        <dbReference type="EMBL" id="KDN14383.1"/>
    </source>
</evidence>
<dbReference type="RefSeq" id="WP_257389875.1">
    <property type="nucleotide sequence ID" value="NZ_JFZW01000001.1"/>
</dbReference>
<dbReference type="Proteomes" id="UP000027170">
    <property type="component" value="Unassembled WGS sequence"/>
</dbReference>
<name>A0A836MQH4_9NEIS</name>
<sequence length="44" mass="5005">MTTATLIFLNRQGETMFKIFVDSDKKRPLKAEQLSSLSQRFGAV</sequence>
<gene>
    <name evidence="1" type="ORF">SALWKB29_1472</name>
</gene>
<reference evidence="1 2" key="1">
    <citation type="submission" date="2014-03" db="EMBL/GenBank/DDBJ databases">
        <title>The genomes of two eusocial bee gut symbionts.</title>
        <authorList>
            <person name="Kwong W.K."/>
            <person name="Engel P."/>
            <person name="Koch H."/>
            <person name="Moran N.A."/>
        </authorList>
    </citation>
    <scope>NUCLEOTIDE SEQUENCE [LARGE SCALE GENOMIC DNA]</scope>
    <source>
        <strain evidence="2">wkB29</strain>
    </source>
</reference>
<dbReference type="AlphaFoldDB" id="A0A836MQH4"/>
<organism evidence="1 2">
    <name type="scientific">Snodgrassella communis</name>
    <dbReference type="NCBI Taxonomy" id="2946699"/>
    <lineage>
        <taxon>Bacteria</taxon>
        <taxon>Pseudomonadati</taxon>
        <taxon>Pseudomonadota</taxon>
        <taxon>Betaproteobacteria</taxon>
        <taxon>Neisseriales</taxon>
        <taxon>Neisseriaceae</taxon>
        <taxon>Snodgrassella</taxon>
    </lineage>
</organism>
<keyword evidence="2" id="KW-1185">Reference proteome</keyword>
<protein>
    <submittedName>
        <fullName evidence="1">Uncharacterized protein</fullName>
    </submittedName>
</protein>
<accession>A0A836MQH4</accession>
<proteinExistence type="predicted"/>
<dbReference type="Gene3D" id="3.40.1570.10">
    <property type="entry name" value="HemS/ChuS/ChuX like domains"/>
    <property type="match status" value="1"/>
</dbReference>